<organism evidence="1 2">
    <name type="scientific">Legionella sainthelensi</name>
    <dbReference type="NCBI Taxonomy" id="28087"/>
    <lineage>
        <taxon>Bacteria</taxon>
        <taxon>Pseudomonadati</taxon>
        <taxon>Pseudomonadota</taxon>
        <taxon>Gammaproteobacteria</taxon>
        <taxon>Legionellales</taxon>
        <taxon>Legionellaceae</taxon>
        <taxon>Legionella</taxon>
    </lineage>
</organism>
<name>A0A0W0YNZ8_9GAMM</name>
<sequence length="95" mass="10931">MSYVITGEMMVEMLNQLAQGHFYEKTVMGLTDTLASFISANNQLHELLERCAKKSNFQNTRTISWSDLGSDDKRIINCFFDYLYFTSPQFLKDAG</sequence>
<reference evidence="1 2" key="1">
    <citation type="submission" date="2015-11" db="EMBL/GenBank/DDBJ databases">
        <title>Genomic analysis of 38 Legionella species identifies large and diverse effector repertoires.</title>
        <authorList>
            <person name="Burstein D."/>
            <person name="Amaro F."/>
            <person name="Zusman T."/>
            <person name="Lifshitz Z."/>
            <person name="Cohen O."/>
            <person name="Gilbert J.A."/>
            <person name="Pupko T."/>
            <person name="Shuman H.A."/>
            <person name="Segal G."/>
        </authorList>
    </citation>
    <scope>NUCLEOTIDE SEQUENCE [LARGE SCALE GENOMIC DNA]</scope>
    <source>
        <strain evidence="1 2">Mt.St.Helens-4</strain>
    </source>
</reference>
<accession>A0A0W0YNZ8</accession>
<dbReference type="eggNOG" id="ENOG5031A0T">
    <property type="taxonomic scope" value="Bacteria"/>
</dbReference>
<dbReference type="STRING" id="28087.Lsai_1178"/>
<comment type="caution">
    <text evidence="1">The sequence shown here is derived from an EMBL/GenBank/DDBJ whole genome shotgun (WGS) entry which is preliminary data.</text>
</comment>
<gene>
    <name evidence="1" type="ORF">Lsai_1178</name>
</gene>
<dbReference type="AlphaFoldDB" id="A0A0W0YNZ8"/>
<dbReference type="PATRIC" id="fig|28087.4.peg.1246"/>
<protein>
    <submittedName>
        <fullName evidence="1">Uncharacterized protein</fullName>
    </submittedName>
</protein>
<proteinExistence type="predicted"/>
<dbReference type="OrthoDB" id="8448735at2"/>
<dbReference type="Proteomes" id="UP000054621">
    <property type="component" value="Unassembled WGS sequence"/>
</dbReference>
<evidence type="ECO:0000313" key="2">
    <source>
        <dbReference type="Proteomes" id="UP000054621"/>
    </source>
</evidence>
<dbReference type="EMBL" id="LNYV01000013">
    <property type="protein sequence ID" value="KTD58571.1"/>
    <property type="molecule type" value="Genomic_DNA"/>
</dbReference>
<evidence type="ECO:0000313" key="1">
    <source>
        <dbReference type="EMBL" id="KTD58571.1"/>
    </source>
</evidence>
<dbReference type="RefSeq" id="WP_027271849.1">
    <property type="nucleotide sequence ID" value="NZ_CAAAJE010000025.1"/>
</dbReference>